<dbReference type="Proteomes" id="UP001304671">
    <property type="component" value="Unassembled WGS sequence"/>
</dbReference>
<name>A0ABU5QUN7_9BACT</name>
<reference evidence="1 2" key="1">
    <citation type="submission" date="2023-12" db="EMBL/GenBank/DDBJ databases">
        <title>Novel species of the genus Arcicella isolated from rivers.</title>
        <authorList>
            <person name="Lu H."/>
        </authorList>
    </citation>
    <scope>NUCLEOTIDE SEQUENCE [LARGE SCALE GENOMIC DNA]</scope>
    <source>
        <strain evidence="1 2">LMG 21963</strain>
    </source>
</reference>
<accession>A0ABU5QUN7</accession>
<comment type="caution">
    <text evidence="1">The sequence shown here is derived from an EMBL/GenBank/DDBJ whole genome shotgun (WGS) entry which is preliminary data.</text>
</comment>
<dbReference type="EMBL" id="JAYFUL010000069">
    <property type="protein sequence ID" value="MEA5260818.1"/>
    <property type="molecule type" value="Genomic_DNA"/>
</dbReference>
<evidence type="ECO:0000313" key="1">
    <source>
        <dbReference type="EMBL" id="MEA5260818.1"/>
    </source>
</evidence>
<dbReference type="RefSeq" id="WP_323253669.1">
    <property type="nucleotide sequence ID" value="NZ_JAYFUL010000069.1"/>
</dbReference>
<sequence length="276" mass="30973">MAKVFQNFIKTIPTQIWAFLRNEYKTFFVGILTTVTFLLSPVKQILFHWIWNEEGSVELIVPESNILYGKPFTVDVIIFPKSSLPVSQGVLTLIYKQSAFDTKGNTVFDTPEIEQVIHPADLKNTTFIPIRSGSYKLIAQLKTKHGVYSDTATLNVAYSLTQPTTKNWSGKWDLVLGDAIGSMNLVDIKEGGGQANLVGTFIVGNEHGVVSGFHDGTMFFADFISQNRLKKWHSETPHHSDGHSIKIDGNAVLSRTDKNSWKVVLRDRFFAYTSLN</sequence>
<gene>
    <name evidence="1" type="ORF">VB264_23665</name>
</gene>
<protein>
    <submittedName>
        <fullName evidence="1">Uncharacterized protein</fullName>
    </submittedName>
</protein>
<keyword evidence="2" id="KW-1185">Reference proteome</keyword>
<organism evidence="1 2">
    <name type="scientific">Arcicella aquatica</name>
    <dbReference type="NCBI Taxonomy" id="217141"/>
    <lineage>
        <taxon>Bacteria</taxon>
        <taxon>Pseudomonadati</taxon>
        <taxon>Bacteroidota</taxon>
        <taxon>Cytophagia</taxon>
        <taxon>Cytophagales</taxon>
        <taxon>Flectobacillaceae</taxon>
        <taxon>Arcicella</taxon>
    </lineage>
</organism>
<proteinExistence type="predicted"/>
<evidence type="ECO:0000313" key="2">
    <source>
        <dbReference type="Proteomes" id="UP001304671"/>
    </source>
</evidence>